<accession>A0A9Q3EGW0</accession>
<protein>
    <submittedName>
        <fullName evidence="2">Uncharacterized protein</fullName>
    </submittedName>
</protein>
<evidence type="ECO:0000313" key="2">
    <source>
        <dbReference type="EMBL" id="MBW0521054.1"/>
    </source>
</evidence>
<dbReference type="AlphaFoldDB" id="A0A9Q3EGW0"/>
<proteinExistence type="predicted"/>
<keyword evidence="3" id="KW-1185">Reference proteome</keyword>
<evidence type="ECO:0000313" key="3">
    <source>
        <dbReference type="Proteomes" id="UP000765509"/>
    </source>
</evidence>
<feature type="compositionally biased region" description="Basic and acidic residues" evidence="1">
    <location>
        <begin position="1"/>
        <end position="14"/>
    </location>
</feature>
<sequence>MKREASSRRGDMKSRRSRPFCGFLGGYPGIYQEPRGRFGEAEDEEGKEFRDTEVEAAWEDSPKDPEAPSLALFNETNFSKAEPSLHKMMVQMNQ</sequence>
<dbReference type="Proteomes" id="UP000765509">
    <property type="component" value="Unassembled WGS sequence"/>
</dbReference>
<evidence type="ECO:0000256" key="1">
    <source>
        <dbReference type="SAM" id="MobiDB-lite"/>
    </source>
</evidence>
<dbReference type="EMBL" id="AVOT02028543">
    <property type="protein sequence ID" value="MBW0521054.1"/>
    <property type="molecule type" value="Genomic_DNA"/>
</dbReference>
<organism evidence="2 3">
    <name type="scientific">Austropuccinia psidii MF-1</name>
    <dbReference type="NCBI Taxonomy" id="1389203"/>
    <lineage>
        <taxon>Eukaryota</taxon>
        <taxon>Fungi</taxon>
        <taxon>Dikarya</taxon>
        <taxon>Basidiomycota</taxon>
        <taxon>Pucciniomycotina</taxon>
        <taxon>Pucciniomycetes</taxon>
        <taxon>Pucciniales</taxon>
        <taxon>Sphaerophragmiaceae</taxon>
        <taxon>Austropuccinia</taxon>
    </lineage>
</organism>
<gene>
    <name evidence="2" type="ORF">O181_060769</name>
</gene>
<reference evidence="2" key="1">
    <citation type="submission" date="2021-03" db="EMBL/GenBank/DDBJ databases">
        <title>Draft genome sequence of rust myrtle Austropuccinia psidii MF-1, a brazilian biotype.</title>
        <authorList>
            <person name="Quecine M.C."/>
            <person name="Pachon D.M.R."/>
            <person name="Bonatelli M.L."/>
            <person name="Correr F.H."/>
            <person name="Franceschini L.M."/>
            <person name="Leite T.F."/>
            <person name="Margarido G.R.A."/>
            <person name="Almeida C.A."/>
            <person name="Ferrarezi J.A."/>
            <person name="Labate C.A."/>
        </authorList>
    </citation>
    <scope>NUCLEOTIDE SEQUENCE</scope>
    <source>
        <strain evidence="2">MF-1</strain>
    </source>
</reference>
<name>A0A9Q3EGW0_9BASI</name>
<feature type="region of interest" description="Disordered" evidence="1">
    <location>
        <begin position="1"/>
        <end position="69"/>
    </location>
</feature>
<comment type="caution">
    <text evidence="2">The sequence shown here is derived from an EMBL/GenBank/DDBJ whole genome shotgun (WGS) entry which is preliminary data.</text>
</comment>